<accession>A0A0D2L7M7</accession>
<dbReference type="AlphaFoldDB" id="A0A0D2L7M7"/>
<evidence type="ECO:0000313" key="2">
    <source>
        <dbReference type="Proteomes" id="UP000054270"/>
    </source>
</evidence>
<keyword evidence="2" id="KW-1185">Reference proteome</keyword>
<sequence length="79" mass="9198">MHRAVSRLFDFPNLGFLPSYFARCLDSHRREDISVISSFFRLPHALGMRERNNVLAPVFLHAAFTLFLGFTEDPTDQRQ</sequence>
<evidence type="ECO:0000313" key="1">
    <source>
        <dbReference type="EMBL" id="KJA23142.1"/>
    </source>
</evidence>
<name>A0A0D2L7M7_HYPSF</name>
<dbReference type="EMBL" id="KN817545">
    <property type="protein sequence ID" value="KJA23142.1"/>
    <property type="molecule type" value="Genomic_DNA"/>
</dbReference>
<protein>
    <submittedName>
        <fullName evidence="1">Uncharacterized protein</fullName>
    </submittedName>
</protein>
<proteinExistence type="predicted"/>
<organism evidence="1 2">
    <name type="scientific">Hypholoma sublateritium (strain FD-334 SS-4)</name>
    <dbReference type="NCBI Taxonomy" id="945553"/>
    <lineage>
        <taxon>Eukaryota</taxon>
        <taxon>Fungi</taxon>
        <taxon>Dikarya</taxon>
        <taxon>Basidiomycota</taxon>
        <taxon>Agaricomycotina</taxon>
        <taxon>Agaricomycetes</taxon>
        <taxon>Agaricomycetidae</taxon>
        <taxon>Agaricales</taxon>
        <taxon>Agaricineae</taxon>
        <taxon>Strophariaceae</taxon>
        <taxon>Hypholoma</taxon>
    </lineage>
</organism>
<gene>
    <name evidence="1" type="ORF">HYPSUDRAFT_40303</name>
</gene>
<dbReference type="Proteomes" id="UP000054270">
    <property type="component" value="Unassembled WGS sequence"/>
</dbReference>
<reference evidence="2" key="1">
    <citation type="submission" date="2014-04" db="EMBL/GenBank/DDBJ databases">
        <title>Evolutionary Origins and Diversification of the Mycorrhizal Mutualists.</title>
        <authorList>
            <consortium name="DOE Joint Genome Institute"/>
            <consortium name="Mycorrhizal Genomics Consortium"/>
            <person name="Kohler A."/>
            <person name="Kuo A."/>
            <person name="Nagy L.G."/>
            <person name="Floudas D."/>
            <person name="Copeland A."/>
            <person name="Barry K.W."/>
            <person name="Cichocki N."/>
            <person name="Veneault-Fourrey C."/>
            <person name="LaButti K."/>
            <person name="Lindquist E.A."/>
            <person name="Lipzen A."/>
            <person name="Lundell T."/>
            <person name="Morin E."/>
            <person name="Murat C."/>
            <person name="Riley R."/>
            <person name="Ohm R."/>
            <person name="Sun H."/>
            <person name="Tunlid A."/>
            <person name="Henrissat B."/>
            <person name="Grigoriev I.V."/>
            <person name="Hibbett D.S."/>
            <person name="Martin F."/>
        </authorList>
    </citation>
    <scope>NUCLEOTIDE SEQUENCE [LARGE SCALE GENOMIC DNA]</scope>
    <source>
        <strain evidence="2">FD-334 SS-4</strain>
    </source>
</reference>